<dbReference type="Pfam" id="PF12836">
    <property type="entry name" value="HHH_3"/>
    <property type="match status" value="1"/>
</dbReference>
<feature type="transmembrane region" description="Helical" evidence="1">
    <location>
        <begin position="6"/>
        <end position="25"/>
    </location>
</feature>
<sequence>MVKKQYVAISGIVVLLVSVVLLVHFRNAEEEAIVDLFQTELQPVSLQTEPPLLDQETIIMVDIKGAVTRPGVYELKHGDRVYHAIDLAGGVLNEADEHRLNLAQLIQDEMVIYVPLQGEEVLNFQSTTGTTSQDGKVAINRVDALALEQLPGIGPAKAAAIINYRDEHGPFTDINDLLNVSGIGPKSIGILEELMIFH</sequence>
<dbReference type="InterPro" id="IPR003583">
    <property type="entry name" value="Hlx-hairpin-Hlx_DNA-bd_motif"/>
</dbReference>
<dbReference type="InterPro" id="IPR051675">
    <property type="entry name" value="Endo/Exo/Phosphatase_dom_1"/>
</dbReference>
<gene>
    <name evidence="3" type="ORF">ACFFH4_02840</name>
</gene>
<feature type="domain" description="Helix-hairpin-helix DNA-binding motif class 1" evidence="2">
    <location>
        <begin position="145"/>
        <end position="164"/>
    </location>
</feature>
<organism evidence="3 4">
    <name type="scientific">Halalkalibacter alkalisediminis</name>
    <dbReference type="NCBI Taxonomy" id="935616"/>
    <lineage>
        <taxon>Bacteria</taxon>
        <taxon>Bacillati</taxon>
        <taxon>Bacillota</taxon>
        <taxon>Bacilli</taxon>
        <taxon>Bacillales</taxon>
        <taxon>Bacillaceae</taxon>
        <taxon>Halalkalibacter</taxon>
    </lineage>
</organism>
<evidence type="ECO:0000313" key="3">
    <source>
        <dbReference type="EMBL" id="MFC0557990.1"/>
    </source>
</evidence>
<keyword evidence="1" id="KW-0472">Membrane</keyword>
<dbReference type="RefSeq" id="WP_273841367.1">
    <property type="nucleotide sequence ID" value="NZ_JAQQWT010000003.1"/>
</dbReference>
<dbReference type="Gene3D" id="1.10.150.310">
    <property type="entry name" value="Tex RuvX-like domain-like"/>
    <property type="match status" value="1"/>
</dbReference>
<protein>
    <submittedName>
        <fullName evidence="3">Helix-hairpin-helix domain-containing protein</fullName>
    </submittedName>
</protein>
<dbReference type="Gene3D" id="3.10.560.10">
    <property type="entry name" value="Outer membrane lipoprotein wza domain like"/>
    <property type="match status" value="1"/>
</dbReference>
<dbReference type="InterPro" id="IPR004509">
    <property type="entry name" value="Competence_ComEA_HhH"/>
</dbReference>
<name>A0ABV6NB80_9BACI</name>
<feature type="domain" description="Helix-hairpin-helix DNA-binding motif class 1" evidence="2">
    <location>
        <begin position="175"/>
        <end position="194"/>
    </location>
</feature>
<evidence type="ECO:0000259" key="2">
    <source>
        <dbReference type="SMART" id="SM00278"/>
    </source>
</evidence>
<dbReference type="PANTHER" id="PTHR21180">
    <property type="entry name" value="ENDONUCLEASE/EXONUCLEASE/PHOSPHATASE FAMILY DOMAIN-CONTAINING PROTEIN 1"/>
    <property type="match status" value="1"/>
</dbReference>
<proteinExistence type="predicted"/>
<dbReference type="InterPro" id="IPR010994">
    <property type="entry name" value="RuvA_2-like"/>
</dbReference>
<dbReference type="SMART" id="SM00278">
    <property type="entry name" value="HhH1"/>
    <property type="match status" value="2"/>
</dbReference>
<accession>A0ABV6NB80</accession>
<evidence type="ECO:0000256" key="1">
    <source>
        <dbReference type="SAM" id="Phobius"/>
    </source>
</evidence>
<dbReference type="EMBL" id="JBHLTR010000004">
    <property type="protein sequence ID" value="MFC0557990.1"/>
    <property type="molecule type" value="Genomic_DNA"/>
</dbReference>
<keyword evidence="1" id="KW-0812">Transmembrane</keyword>
<keyword evidence="1" id="KW-1133">Transmembrane helix</keyword>
<evidence type="ECO:0000313" key="4">
    <source>
        <dbReference type="Proteomes" id="UP001589833"/>
    </source>
</evidence>
<dbReference type="Pfam" id="PF10531">
    <property type="entry name" value="SLBB"/>
    <property type="match status" value="1"/>
</dbReference>
<dbReference type="Proteomes" id="UP001589833">
    <property type="component" value="Unassembled WGS sequence"/>
</dbReference>
<dbReference type="NCBIfam" id="TIGR00426">
    <property type="entry name" value="competence protein ComEA helix-hairpin-helix repeat region"/>
    <property type="match status" value="1"/>
</dbReference>
<keyword evidence="4" id="KW-1185">Reference proteome</keyword>
<comment type="caution">
    <text evidence="3">The sequence shown here is derived from an EMBL/GenBank/DDBJ whole genome shotgun (WGS) entry which is preliminary data.</text>
</comment>
<reference evidence="3 4" key="1">
    <citation type="submission" date="2024-09" db="EMBL/GenBank/DDBJ databases">
        <authorList>
            <person name="Sun Q."/>
            <person name="Mori K."/>
        </authorList>
    </citation>
    <scope>NUCLEOTIDE SEQUENCE [LARGE SCALE GENOMIC DNA]</scope>
    <source>
        <strain evidence="3 4">NCAIM B.02301</strain>
    </source>
</reference>
<dbReference type="SUPFAM" id="SSF47781">
    <property type="entry name" value="RuvA domain 2-like"/>
    <property type="match status" value="1"/>
</dbReference>
<dbReference type="PANTHER" id="PTHR21180:SF32">
    <property type="entry name" value="ENDONUCLEASE_EXONUCLEASE_PHOSPHATASE FAMILY DOMAIN-CONTAINING PROTEIN 1"/>
    <property type="match status" value="1"/>
</dbReference>
<dbReference type="InterPro" id="IPR019554">
    <property type="entry name" value="Soluble_ligand-bd"/>
</dbReference>